<dbReference type="InterPro" id="IPR050055">
    <property type="entry name" value="EF-Tu_GTPase"/>
</dbReference>
<dbReference type="GO" id="GO:0003746">
    <property type="term" value="F:translation elongation factor activity"/>
    <property type="evidence" value="ECO:0007669"/>
    <property type="project" value="UniProtKB-KW"/>
</dbReference>
<protein>
    <recommendedName>
        <fullName evidence="7">Tr-type G domain-containing protein</fullName>
    </recommendedName>
</protein>
<dbReference type="Proteomes" id="UP001140094">
    <property type="component" value="Unassembled WGS sequence"/>
</dbReference>
<keyword evidence="4" id="KW-0648">Protein biosynthesis</keyword>
<dbReference type="Gene3D" id="2.40.30.10">
    <property type="entry name" value="Translation factors"/>
    <property type="match status" value="2"/>
</dbReference>
<dbReference type="InterPro" id="IPR035531">
    <property type="entry name" value="GTPBP1-like"/>
</dbReference>
<dbReference type="AlphaFoldDB" id="A0A9W8HPN0"/>
<feature type="region of interest" description="Disordered" evidence="6">
    <location>
        <begin position="433"/>
        <end position="454"/>
    </location>
</feature>
<dbReference type="PANTHER" id="PTHR43721">
    <property type="entry name" value="ELONGATION FACTOR TU-RELATED"/>
    <property type="match status" value="1"/>
</dbReference>
<evidence type="ECO:0000313" key="8">
    <source>
        <dbReference type="EMBL" id="KAJ2795612.1"/>
    </source>
</evidence>
<evidence type="ECO:0000256" key="3">
    <source>
        <dbReference type="ARBA" id="ARBA00022768"/>
    </source>
</evidence>
<gene>
    <name evidence="8" type="ORF">H4R20_005820</name>
</gene>
<keyword evidence="5" id="KW-0342">GTP-binding</keyword>
<proteinExistence type="inferred from homology"/>
<evidence type="ECO:0000256" key="2">
    <source>
        <dbReference type="ARBA" id="ARBA00022741"/>
    </source>
</evidence>
<dbReference type="EMBL" id="JANBUO010002138">
    <property type="protein sequence ID" value="KAJ2795612.1"/>
    <property type="molecule type" value="Genomic_DNA"/>
</dbReference>
<keyword evidence="2" id="KW-0547">Nucleotide-binding</keyword>
<dbReference type="CDD" id="cd03708">
    <property type="entry name" value="GTPBP_III"/>
    <property type="match status" value="1"/>
</dbReference>
<evidence type="ECO:0000256" key="1">
    <source>
        <dbReference type="ARBA" id="ARBA00007249"/>
    </source>
</evidence>
<dbReference type="InterPro" id="IPR009000">
    <property type="entry name" value="Transl_B-barrel_sf"/>
</dbReference>
<comment type="caution">
    <text evidence="8">The sequence shown here is derived from an EMBL/GenBank/DDBJ whole genome shotgun (WGS) entry which is preliminary data.</text>
</comment>
<keyword evidence="3" id="KW-0251">Elongation factor</keyword>
<dbReference type="PANTHER" id="PTHR43721:SF9">
    <property type="entry name" value="GTP-BINDING PROTEIN 1"/>
    <property type="match status" value="1"/>
</dbReference>
<dbReference type="OrthoDB" id="248233at2759"/>
<dbReference type="Pfam" id="PF03144">
    <property type="entry name" value="GTP_EFTU_D2"/>
    <property type="match status" value="1"/>
</dbReference>
<comment type="similarity">
    <text evidence="1">Belongs to the TRAFAC class translation factor GTPase superfamily. Classic translation factor GTPase family. EF-Tu/EF-1A subfamily.</text>
</comment>
<name>A0A9W8HPN0_9FUNG</name>
<evidence type="ECO:0000259" key="7">
    <source>
        <dbReference type="PROSITE" id="PS51722"/>
    </source>
</evidence>
<dbReference type="FunFam" id="3.40.50.300:FF:000091">
    <property type="entry name" value="Probable GTP-binding protein 1"/>
    <property type="match status" value="1"/>
</dbReference>
<dbReference type="InterPro" id="IPR009001">
    <property type="entry name" value="Transl_elong_EF1A/Init_IF2_C"/>
</dbReference>
<dbReference type="InterPro" id="IPR027417">
    <property type="entry name" value="P-loop_NTPase"/>
</dbReference>
<dbReference type="Gene3D" id="3.40.50.300">
    <property type="entry name" value="P-loop containing nucleotide triphosphate hydrolases"/>
    <property type="match status" value="1"/>
</dbReference>
<dbReference type="CDD" id="cd04165">
    <property type="entry name" value="GTPBP1_like"/>
    <property type="match status" value="1"/>
</dbReference>
<dbReference type="SUPFAM" id="SSF52540">
    <property type="entry name" value="P-loop containing nucleoside triphosphate hydrolases"/>
    <property type="match status" value="1"/>
</dbReference>
<feature type="compositionally biased region" description="Polar residues" evidence="6">
    <location>
        <begin position="440"/>
        <end position="451"/>
    </location>
</feature>
<organism evidence="8 9">
    <name type="scientific">Coemansia guatemalensis</name>
    <dbReference type="NCBI Taxonomy" id="2761395"/>
    <lineage>
        <taxon>Eukaryota</taxon>
        <taxon>Fungi</taxon>
        <taxon>Fungi incertae sedis</taxon>
        <taxon>Zoopagomycota</taxon>
        <taxon>Kickxellomycotina</taxon>
        <taxon>Kickxellomycetes</taxon>
        <taxon>Kickxellales</taxon>
        <taxon>Kickxellaceae</taxon>
        <taxon>Coemansia</taxon>
    </lineage>
</organism>
<feature type="domain" description="Tr-type G" evidence="7">
    <location>
        <begin position="191"/>
        <end position="422"/>
    </location>
</feature>
<dbReference type="GO" id="GO:0003924">
    <property type="term" value="F:GTPase activity"/>
    <property type="evidence" value="ECO:0007669"/>
    <property type="project" value="InterPro"/>
</dbReference>
<dbReference type="InterPro" id="IPR004161">
    <property type="entry name" value="EFTu-like_2"/>
</dbReference>
<dbReference type="InterPro" id="IPR004160">
    <property type="entry name" value="Transl_elong_EFTu/EF1A_C"/>
</dbReference>
<evidence type="ECO:0000256" key="4">
    <source>
        <dbReference type="ARBA" id="ARBA00022917"/>
    </source>
</evidence>
<dbReference type="GO" id="GO:0005525">
    <property type="term" value="F:GTP binding"/>
    <property type="evidence" value="ECO:0007669"/>
    <property type="project" value="UniProtKB-KW"/>
</dbReference>
<dbReference type="FunFam" id="2.40.30.10:FF:000014">
    <property type="entry name" value="Probable GTP-binding protein 1"/>
    <property type="match status" value="1"/>
</dbReference>
<evidence type="ECO:0000313" key="9">
    <source>
        <dbReference type="Proteomes" id="UP001140094"/>
    </source>
</evidence>
<evidence type="ECO:0000256" key="5">
    <source>
        <dbReference type="ARBA" id="ARBA00023134"/>
    </source>
</evidence>
<sequence length="694" mass="74901">MADKSDYRITTAAGAGATDALSMQTAGAKTKYAVDTSLFDALVDQASGAADSKQPAKTSTRALKQRLLQPDDDDIVFLSDMLDRRLTEGQGEAVVEIGYDVTGADMGLKNDEVGTVTETLTNAAQAPEVNAFVQLLFDSAAPAEDAQEVTYARQLGDAAKTKSRAKNSGAATQTRVLQYLVRRRPANVEEMLELRVAVAGNVDAGKSTMLGVLTRGRLDDGRGKMRVALFRHKHEIESGRTSSVGMEILGFDKINGAPVRHTDARRKVGWDQVCSRSSKMVTFLDLAGHEKYLKTTVFGIAGSAPDYLMLMIAANAGLAGMAKEHLGLALALNIPVFVVITKIDMCPPNVLDTTLKQLTRVLRSSGCRKLPIAVSDRKSVVMAASRFVSQRVCPIFQVSNVTGEGVDSLQTFINILPMSRPVVAATGNVAPTDSALPVSEMSSPTSAGDSTTDGEADETLRYDINEIFTVPFVGTVVSGVVSSGRVRLGDTVWLGPDFNGKFTTTTVRGIQRKRADVQTGHRGQSVSLALKKITRAQVRKGMVILGKDEQNTMPHASRTFEAEVVVLYHSTTITMRYQAMVHCGAVRQTARVLSIVPTDSKEDIGQNDTLRTGDRAKVIFQFVRHPEHIAVGSRLIFREGRTKGVGKVLRVLNPAEESQAVHAATKGTMVFNPRTEKMKAEALRHRNASLRGNA</sequence>
<dbReference type="PROSITE" id="PS51722">
    <property type="entry name" value="G_TR_2"/>
    <property type="match status" value="1"/>
</dbReference>
<reference evidence="8" key="1">
    <citation type="submission" date="2022-07" db="EMBL/GenBank/DDBJ databases">
        <title>Phylogenomic reconstructions and comparative analyses of Kickxellomycotina fungi.</title>
        <authorList>
            <person name="Reynolds N.K."/>
            <person name="Stajich J.E."/>
            <person name="Barry K."/>
            <person name="Grigoriev I.V."/>
            <person name="Crous P."/>
            <person name="Smith M.E."/>
        </authorList>
    </citation>
    <scope>NUCLEOTIDE SEQUENCE</scope>
    <source>
        <strain evidence="8">NRRL 1565</strain>
    </source>
</reference>
<dbReference type="SUPFAM" id="SSF50465">
    <property type="entry name" value="EF-Tu/eEF-1alpha/eIF2-gamma C-terminal domain"/>
    <property type="match status" value="1"/>
</dbReference>
<evidence type="ECO:0000256" key="6">
    <source>
        <dbReference type="SAM" id="MobiDB-lite"/>
    </source>
</evidence>
<accession>A0A9W8HPN0</accession>
<dbReference type="InterPro" id="IPR000795">
    <property type="entry name" value="T_Tr_GTP-bd_dom"/>
</dbReference>
<dbReference type="Pfam" id="PF03143">
    <property type="entry name" value="GTP_EFTU_D3"/>
    <property type="match status" value="1"/>
</dbReference>
<dbReference type="Pfam" id="PF00009">
    <property type="entry name" value="GTP_EFTU"/>
    <property type="match status" value="1"/>
</dbReference>
<keyword evidence="9" id="KW-1185">Reference proteome</keyword>
<dbReference type="SUPFAM" id="SSF50447">
    <property type="entry name" value="Translation proteins"/>
    <property type="match status" value="1"/>
</dbReference>